<keyword evidence="3" id="KW-0808">Transferase</keyword>
<feature type="domain" description="Glycosyl transferase family 1" evidence="1">
    <location>
        <begin position="195"/>
        <end position="337"/>
    </location>
</feature>
<dbReference type="Gene3D" id="3.40.50.2000">
    <property type="entry name" value="Glycogen Phosphorylase B"/>
    <property type="match status" value="2"/>
</dbReference>
<accession>A0A846QLZ1</accession>
<evidence type="ECO:0000259" key="1">
    <source>
        <dbReference type="Pfam" id="PF00534"/>
    </source>
</evidence>
<name>A0A846QLZ1_9BACT</name>
<dbReference type="PANTHER" id="PTHR12526:SF635">
    <property type="entry name" value="GLYCOSYL TRANSFERASE GROUP 1"/>
    <property type="match status" value="1"/>
</dbReference>
<gene>
    <name evidence="3" type="ORF">GGQ74_001112</name>
</gene>
<comment type="caution">
    <text evidence="3">The sequence shown here is derived from an EMBL/GenBank/DDBJ whole genome shotgun (WGS) entry which is preliminary data.</text>
</comment>
<dbReference type="CDD" id="cd03801">
    <property type="entry name" value="GT4_PimA-like"/>
    <property type="match status" value="1"/>
</dbReference>
<sequence length="370" mass="40747">MSARIAIMLPKLSTYGGAEGFSLRLATALATAGHDVEFICARQETPAPEGVRPVIVGRPPLTRACKIAWYAYAAERARKRGGYDLSFSMGKTIAQDVLRMSGGPLSVFWRLSQRAWAPGLPRTWKMTRRRLSPANMLIRSLEETSLANQRVCVTVSHRVRDWLLEAHPWLAQRDLRVIYNKPDLSRFSPPSEDERRTLRRSYGLADGDVAISFAGTNFALKGLGTLTSALSMLPPNFRLLVAGGRHPGRFGRLAEDLGVAGRITHLGRVDDMPSLYRASDIFCLPSFYDTCSNAVLEALASGTRVISTRDNGSSHFLPERHVLADSADAHTLAAMLEATSAEERPGPFQWPTDVEAGIEPYLDLVRELTA</sequence>
<dbReference type="AlphaFoldDB" id="A0A846QLZ1"/>
<dbReference type="RefSeq" id="WP_342448581.1">
    <property type="nucleotide sequence ID" value="NZ_JAATJA010000001.1"/>
</dbReference>
<dbReference type="Proteomes" id="UP000580856">
    <property type="component" value="Unassembled WGS sequence"/>
</dbReference>
<reference evidence="3 4" key="1">
    <citation type="submission" date="2020-03" db="EMBL/GenBank/DDBJ databases">
        <title>Genomic Encyclopedia of Type Strains, Phase IV (KMG-IV): sequencing the most valuable type-strain genomes for metagenomic binning, comparative biology and taxonomic classification.</title>
        <authorList>
            <person name="Goeker M."/>
        </authorList>
    </citation>
    <scope>NUCLEOTIDE SEQUENCE [LARGE SCALE GENOMIC DNA]</scope>
    <source>
        <strain evidence="3 4">DSM 24233</strain>
    </source>
</reference>
<protein>
    <submittedName>
        <fullName evidence="3">UDP-glucose:(Heptosyl)LPS alpha-1,3-glucosyltransferase</fullName>
        <ecNumber evidence="3">2.4.1.-</ecNumber>
    </submittedName>
</protein>
<dbReference type="InterPro" id="IPR028098">
    <property type="entry name" value="Glyco_trans_4-like_N"/>
</dbReference>
<evidence type="ECO:0000259" key="2">
    <source>
        <dbReference type="Pfam" id="PF13439"/>
    </source>
</evidence>
<keyword evidence="3" id="KW-0328">Glycosyltransferase</keyword>
<dbReference type="PANTHER" id="PTHR12526">
    <property type="entry name" value="GLYCOSYLTRANSFERASE"/>
    <property type="match status" value="1"/>
</dbReference>
<dbReference type="InterPro" id="IPR001296">
    <property type="entry name" value="Glyco_trans_1"/>
</dbReference>
<keyword evidence="4" id="KW-1185">Reference proteome</keyword>
<dbReference type="Pfam" id="PF00534">
    <property type="entry name" value="Glycos_transf_1"/>
    <property type="match status" value="1"/>
</dbReference>
<dbReference type="EMBL" id="JAATJA010000001">
    <property type="protein sequence ID" value="NJB67472.1"/>
    <property type="molecule type" value="Genomic_DNA"/>
</dbReference>
<evidence type="ECO:0000313" key="3">
    <source>
        <dbReference type="EMBL" id="NJB67472.1"/>
    </source>
</evidence>
<feature type="domain" description="Glycosyltransferase subfamily 4-like N-terminal" evidence="2">
    <location>
        <begin position="15"/>
        <end position="185"/>
    </location>
</feature>
<evidence type="ECO:0000313" key="4">
    <source>
        <dbReference type="Proteomes" id="UP000580856"/>
    </source>
</evidence>
<dbReference type="SUPFAM" id="SSF53756">
    <property type="entry name" value="UDP-Glycosyltransferase/glycogen phosphorylase"/>
    <property type="match status" value="1"/>
</dbReference>
<dbReference type="Pfam" id="PF13439">
    <property type="entry name" value="Glyco_transf_4"/>
    <property type="match status" value="1"/>
</dbReference>
<dbReference type="EC" id="2.4.1.-" evidence="3"/>
<proteinExistence type="predicted"/>
<organism evidence="3 4">
    <name type="scientific">Desulfobaculum xiamenense</name>
    <dbReference type="NCBI Taxonomy" id="995050"/>
    <lineage>
        <taxon>Bacteria</taxon>
        <taxon>Pseudomonadati</taxon>
        <taxon>Thermodesulfobacteriota</taxon>
        <taxon>Desulfovibrionia</taxon>
        <taxon>Desulfovibrionales</taxon>
        <taxon>Desulfovibrionaceae</taxon>
        <taxon>Desulfobaculum</taxon>
    </lineage>
</organism>
<dbReference type="GO" id="GO:0016757">
    <property type="term" value="F:glycosyltransferase activity"/>
    <property type="evidence" value="ECO:0007669"/>
    <property type="project" value="UniProtKB-KW"/>
</dbReference>